<protein>
    <submittedName>
        <fullName evidence="2">Uncharacterized protein</fullName>
    </submittedName>
</protein>
<evidence type="ECO:0000313" key="2">
    <source>
        <dbReference type="EMBL" id="CDW84825.1"/>
    </source>
</evidence>
<dbReference type="EMBL" id="CCKQ01013186">
    <property type="protein sequence ID" value="CDW84825.1"/>
    <property type="molecule type" value="Genomic_DNA"/>
</dbReference>
<sequence length="367" mass="41748">MVKRLDRFGDMNKANSTLNSRHASRDRSYSPDYPIAVTNKFDRAQQRHNTSFGPIEENNRAHGTQSIQKRSTNVTLSVQNSPRVKSSLDNRQPLIPKTKNIVNQSVDFVDRCNISINEIIKSSMRKTTGDQLFGISGYHIPNTNIVTQRPRTTKFTHYNVPQFMDKQVKAKEFVPGPKYETMSDWKDNFKGRGHFTKSPRITYTQNIIKESKLQDSPGPGAYKHPEYIKARKGEKGNVALSEKICGFIEEAKFLGSESPPTKYEVSYDRVDSDMKYARIKASKVSRMDKLVKDPNKPSPGDYNTIDAYQKTQILTRVHKIGISKNNCFVDEAQKAKNFLPGIGAYKVTSKAYDLLSKSPISIRKLRQ</sequence>
<evidence type="ECO:0000313" key="3">
    <source>
        <dbReference type="Proteomes" id="UP000039865"/>
    </source>
</evidence>
<feature type="compositionally biased region" description="Basic and acidic residues" evidence="1">
    <location>
        <begin position="1"/>
        <end position="10"/>
    </location>
</feature>
<feature type="region of interest" description="Disordered" evidence="1">
    <location>
        <begin position="1"/>
        <end position="73"/>
    </location>
</feature>
<dbReference type="InParanoid" id="A0A078AQX6"/>
<keyword evidence="3" id="KW-1185">Reference proteome</keyword>
<dbReference type="Proteomes" id="UP000039865">
    <property type="component" value="Unassembled WGS sequence"/>
</dbReference>
<dbReference type="OrthoDB" id="324667at2759"/>
<proteinExistence type="predicted"/>
<reference evidence="2 3" key="1">
    <citation type="submission" date="2014-06" db="EMBL/GenBank/DDBJ databases">
        <authorList>
            <person name="Swart Estienne"/>
        </authorList>
    </citation>
    <scope>NUCLEOTIDE SEQUENCE [LARGE SCALE GENOMIC DNA]</scope>
    <source>
        <strain evidence="2 3">130c</strain>
    </source>
</reference>
<accession>A0A078AQX6</accession>
<feature type="compositionally biased region" description="Polar residues" evidence="1">
    <location>
        <begin position="61"/>
        <end position="73"/>
    </location>
</feature>
<evidence type="ECO:0000256" key="1">
    <source>
        <dbReference type="SAM" id="MobiDB-lite"/>
    </source>
</evidence>
<organism evidence="2 3">
    <name type="scientific">Stylonychia lemnae</name>
    <name type="common">Ciliate</name>
    <dbReference type="NCBI Taxonomy" id="5949"/>
    <lineage>
        <taxon>Eukaryota</taxon>
        <taxon>Sar</taxon>
        <taxon>Alveolata</taxon>
        <taxon>Ciliophora</taxon>
        <taxon>Intramacronucleata</taxon>
        <taxon>Spirotrichea</taxon>
        <taxon>Stichotrichia</taxon>
        <taxon>Sporadotrichida</taxon>
        <taxon>Oxytrichidae</taxon>
        <taxon>Stylonychinae</taxon>
        <taxon>Stylonychia</taxon>
    </lineage>
</organism>
<dbReference type="AlphaFoldDB" id="A0A078AQX6"/>
<name>A0A078AQX6_STYLE</name>
<gene>
    <name evidence="2" type="primary">Contig1438.g1577</name>
    <name evidence="2" type="ORF">STYLEM_13893</name>
</gene>